<dbReference type="Proteomes" id="UP000735302">
    <property type="component" value="Unassembled WGS sequence"/>
</dbReference>
<dbReference type="AlphaFoldDB" id="A0AAV4DXR2"/>
<keyword evidence="2" id="KW-1185">Reference proteome</keyword>
<dbReference type="EMBL" id="BLXT01008455">
    <property type="protein sequence ID" value="GFO48970.1"/>
    <property type="molecule type" value="Genomic_DNA"/>
</dbReference>
<reference evidence="1 2" key="1">
    <citation type="journal article" date="2021" name="Elife">
        <title>Chloroplast acquisition without the gene transfer in kleptoplastic sea slugs, Plakobranchus ocellatus.</title>
        <authorList>
            <person name="Maeda T."/>
            <person name="Takahashi S."/>
            <person name="Yoshida T."/>
            <person name="Shimamura S."/>
            <person name="Takaki Y."/>
            <person name="Nagai Y."/>
            <person name="Toyoda A."/>
            <person name="Suzuki Y."/>
            <person name="Arimoto A."/>
            <person name="Ishii H."/>
            <person name="Satoh N."/>
            <person name="Nishiyama T."/>
            <person name="Hasebe M."/>
            <person name="Maruyama T."/>
            <person name="Minagawa J."/>
            <person name="Obokata J."/>
            <person name="Shigenobu S."/>
        </authorList>
    </citation>
    <scope>NUCLEOTIDE SEQUENCE [LARGE SCALE GENOMIC DNA]</scope>
</reference>
<sequence>MVLSLEARGLGGSALEIEARGTRLRAQSWGSGFGSQSSAKSFGDMRYTDIRLGSGHSAGARGLGLDAKSSRLGARCQELRSRGSELGLGVWVTVLSEEFSGHAK</sequence>
<organism evidence="1 2">
    <name type="scientific">Plakobranchus ocellatus</name>
    <dbReference type="NCBI Taxonomy" id="259542"/>
    <lineage>
        <taxon>Eukaryota</taxon>
        <taxon>Metazoa</taxon>
        <taxon>Spiralia</taxon>
        <taxon>Lophotrochozoa</taxon>
        <taxon>Mollusca</taxon>
        <taxon>Gastropoda</taxon>
        <taxon>Heterobranchia</taxon>
        <taxon>Euthyneura</taxon>
        <taxon>Panpulmonata</taxon>
        <taxon>Sacoglossa</taxon>
        <taxon>Placobranchoidea</taxon>
        <taxon>Plakobranchidae</taxon>
        <taxon>Plakobranchus</taxon>
    </lineage>
</organism>
<comment type="caution">
    <text evidence="1">The sequence shown here is derived from an EMBL/GenBank/DDBJ whole genome shotgun (WGS) entry which is preliminary data.</text>
</comment>
<gene>
    <name evidence="1" type="ORF">PoB_007547500</name>
</gene>
<evidence type="ECO:0000313" key="1">
    <source>
        <dbReference type="EMBL" id="GFO48970.1"/>
    </source>
</evidence>
<evidence type="ECO:0000313" key="2">
    <source>
        <dbReference type="Proteomes" id="UP000735302"/>
    </source>
</evidence>
<protein>
    <submittedName>
        <fullName evidence="1">Uncharacterized protein</fullName>
    </submittedName>
</protein>
<accession>A0AAV4DXR2</accession>
<proteinExistence type="predicted"/>
<name>A0AAV4DXR2_9GAST</name>